<comment type="caution">
    <text evidence="2">The sequence shown here is derived from an EMBL/GenBank/DDBJ whole genome shotgun (WGS) entry which is preliminary data.</text>
</comment>
<keyword evidence="3" id="KW-1185">Reference proteome</keyword>
<evidence type="ECO:0008006" key="4">
    <source>
        <dbReference type="Google" id="ProtNLM"/>
    </source>
</evidence>
<gene>
    <name evidence="2" type="ORF">AB6A40_002317</name>
</gene>
<evidence type="ECO:0000256" key="1">
    <source>
        <dbReference type="SAM" id="SignalP"/>
    </source>
</evidence>
<organism evidence="2 3">
    <name type="scientific">Gnathostoma spinigerum</name>
    <dbReference type="NCBI Taxonomy" id="75299"/>
    <lineage>
        <taxon>Eukaryota</taxon>
        <taxon>Metazoa</taxon>
        <taxon>Ecdysozoa</taxon>
        <taxon>Nematoda</taxon>
        <taxon>Chromadorea</taxon>
        <taxon>Rhabditida</taxon>
        <taxon>Spirurina</taxon>
        <taxon>Gnathostomatomorpha</taxon>
        <taxon>Gnathostomatoidea</taxon>
        <taxon>Gnathostomatidae</taxon>
        <taxon>Gnathostoma</taxon>
    </lineage>
</organism>
<proteinExistence type="predicted"/>
<dbReference type="InterPro" id="IPR026193">
    <property type="entry name" value="NDUFV3"/>
</dbReference>
<name>A0ABD6E690_9BILA</name>
<evidence type="ECO:0000313" key="2">
    <source>
        <dbReference type="EMBL" id="MFH4975608.1"/>
    </source>
</evidence>
<accession>A0ABD6E690</accession>
<protein>
    <recommendedName>
        <fullName evidence="4">NADH dehydrogenase [ubiquinone] flavoprotein 3, mitochondrial</fullName>
    </recommendedName>
</protein>
<dbReference type="AlphaFoldDB" id="A0ABD6E690"/>
<feature type="chain" id="PRO_5044771518" description="NADH dehydrogenase [ubiquinone] flavoprotein 3, mitochondrial" evidence="1">
    <location>
        <begin position="27"/>
        <end position="99"/>
    </location>
</feature>
<sequence length="99" mass="11687">MVGIYFYIWRMLGRSALRLFLIPARGITSVAPDYPTGIEHAIRMKERGMKTPCKEADYRCGEYLHKAKWSFYDAEMKLTAFRVPQPSYKRKDTMPEFKK</sequence>
<dbReference type="Pfam" id="PF15880">
    <property type="entry name" value="NDUFV3"/>
    <property type="match status" value="1"/>
</dbReference>
<feature type="signal peptide" evidence="1">
    <location>
        <begin position="1"/>
        <end position="26"/>
    </location>
</feature>
<keyword evidence="1" id="KW-0732">Signal</keyword>
<dbReference type="Proteomes" id="UP001608902">
    <property type="component" value="Unassembled WGS sequence"/>
</dbReference>
<evidence type="ECO:0000313" key="3">
    <source>
        <dbReference type="Proteomes" id="UP001608902"/>
    </source>
</evidence>
<dbReference type="EMBL" id="JBGFUD010001013">
    <property type="protein sequence ID" value="MFH4975608.1"/>
    <property type="molecule type" value="Genomic_DNA"/>
</dbReference>
<reference evidence="2 3" key="1">
    <citation type="submission" date="2024-08" db="EMBL/GenBank/DDBJ databases">
        <title>Gnathostoma spinigerum genome.</title>
        <authorList>
            <person name="Gonzalez-Bertolin B."/>
            <person name="Monzon S."/>
            <person name="Zaballos A."/>
            <person name="Jimenez P."/>
            <person name="Dekumyoy P."/>
            <person name="Varona S."/>
            <person name="Cuesta I."/>
            <person name="Sumanam S."/>
            <person name="Adisakwattana P."/>
            <person name="Gasser R.B."/>
            <person name="Hernandez-Gonzalez A."/>
            <person name="Young N.D."/>
            <person name="Perteguer M.J."/>
        </authorList>
    </citation>
    <scope>NUCLEOTIDE SEQUENCE [LARGE SCALE GENOMIC DNA]</scope>
    <source>
        <strain evidence="2">AL3</strain>
        <tissue evidence="2">Liver</tissue>
    </source>
</reference>